<dbReference type="EMBL" id="JPGG01000015">
    <property type="protein sequence ID" value="KGC16706.1"/>
    <property type="molecule type" value="Genomic_DNA"/>
</dbReference>
<name>A0A095FG84_BURGA</name>
<dbReference type="GeneID" id="66456038"/>
<dbReference type="Proteomes" id="UP000220629">
    <property type="component" value="Unassembled WGS sequence"/>
</dbReference>
<evidence type="ECO:0000313" key="4">
    <source>
        <dbReference type="Proteomes" id="UP000220629"/>
    </source>
</evidence>
<dbReference type="SMR" id="A0A095FG84"/>
<sequence>MGMPRKLKNFNLFYNGNRFAGEVQELELPKLKRKTESWQGAGMSGPVKLDLGNEEIQLVWTCGGFMEDVLGQWGITTHDGVLLRFAGAYQAEDSAKYDSVEIVVRGRHEEIDMGKAKVKDDTSFKVTTNASYYKLSINGFVLIELDFINMIENVNGTDLASGLRNAIGL</sequence>
<dbReference type="OrthoDB" id="3078668at2"/>
<dbReference type="Proteomes" id="UP000029590">
    <property type="component" value="Unassembled WGS sequence"/>
</dbReference>
<dbReference type="InterPro" id="IPR006498">
    <property type="entry name" value="Tail_tube"/>
</dbReference>
<protein>
    <submittedName>
        <fullName evidence="2">Phage major tail tube protein</fullName>
    </submittedName>
</protein>
<dbReference type="OMA" id="GNNWQGL"/>
<dbReference type="NCBIfam" id="TIGR01611">
    <property type="entry name" value="tail_tube"/>
    <property type="match status" value="1"/>
</dbReference>
<reference evidence="1 3" key="1">
    <citation type="submission" date="2014-04" db="EMBL/GenBank/DDBJ databases">
        <authorList>
            <person name="Bishop-Lilly K.A."/>
            <person name="Broomall S.M."/>
            <person name="Chain P.S."/>
            <person name="Chertkov O."/>
            <person name="Coyne S.R."/>
            <person name="Daligault H.E."/>
            <person name="Davenport K.W."/>
            <person name="Erkkila T."/>
            <person name="Frey K.G."/>
            <person name="Gibbons H.S."/>
            <person name="Gu W."/>
            <person name="Jaissle J."/>
            <person name="Johnson S.L."/>
            <person name="Koroleva G.I."/>
            <person name="Ladner J.T."/>
            <person name="Lo C.-C."/>
            <person name="Minogue T.D."/>
            <person name="Munk C."/>
            <person name="Palacios G.F."/>
            <person name="Redden C.L."/>
            <person name="Rosenzweig C.N."/>
            <person name="Scholz M.B."/>
            <person name="Teshima H."/>
            <person name="Xu Y."/>
        </authorList>
    </citation>
    <scope>NUCLEOTIDE SEQUENCE [LARGE SCALE GENOMIC DNA]</scope>
    <source>
        <strain evidence="1">Gladioli</strain>
        <strain evidence="3">gladioli</strain>
    </source>
</reference>
<dbReference type="AlphaFoldDB" id="A0A095FG84"/>
<evidence type="ECO:0000313" key="1">
    <source>
        <dbReference type="EMBL" id="KGC16706.1"/>
    </source>
</evidence>
<dbReference type="EMBL" id="PDDY01000004">
    <property type="protein sequence ID" value="PEH40013.1"/>
    <property type="molecule type" value="Genomic_DNA"/>
</dbReference>
<dbReference type="KEGG" id="bgo:BM43_1533"/>
<dbReference type="RefSeq" id="WP_013696219.1">
    <property type="nucleotide sequence ID" value="NZ_CADEPO010000001.1"/>
</dbReference>
<gene>
    <name evidence="2" type="ORF">CRM94_38015</name>
    <name evidence="1" type="ORF">DM48_4109</name>
</gene>
<evidence type="ECO:0000313" key="2">
    <source>
        <dbReference type="EMBL" id="PEH40013.1"/>
    </source>
</evidence>
<comment type="caution">
    <text evidence="2">The sequence shown here is derived from an EMBL/GenBank/DDBJ whole genome shotgun (WGS) entry which is preliminary data.</text>
</comment>
<evidence type="ECO:0000313" key="3">
    <source>
        <dbReference type="Proteomes" id="UP000029590"/>
    </source>
</evidence>
<dbReference type="Pfam" id="PF04985">
    <property type="entry name" value="Phage_tube"/>
    <property type="match status" value="1"/>
</dbReference>
<accession>A0A095FG84</accession>
<reference evidence="4" key="2">
    <citation type="submission" date="2017-09" db="EMBL/GenBank/DDBJ databases">
        <title>FDA dAtabase for Regulatory Grade micrObial Sequences (FDA-ARGOS): Supporting development and validation of Infectious Disease Dx tests.</title>
        <authorList>
            <person name="Minogue T."/>
            <person name="Wolcott M."/>
            <person name="Wasieloski L."/>
            <person name="Aguilar W."/>
            <person name="Moore D."/>
            <person name="Tallon L."/>
            <person name="Sadzewicz L."/>
            <person name="Ott S."/>
            <person name="Zhao X."/>
            <person name="Nagaraj S."/>
            <person name="Vavikolanu K."/>
            <person name="Aluvathingal J."/>
            <person name="Nadendla S."/>
            <person name="Sichtig H."/>
        </authorList>
    </citation>
    <scope>NUCLEOTIDE SEQUENCE [LARGE SCALE GENOMIC DNA]</scope>
    <source>
        <strain evidence="4">FDAARGOS_390</strain>
    </source>
</reference>
<proteinExistence type="predicted"/>
<organism evidence="2 4">
    <name type="scientific">Burkholderia gladioli</name>
    <name type="common">Pseudomonas marginata</name>
    <name type="synonym">Phytomonas marginata</name>
    <dbReference type="NCBI Taxonomy" id="28095"/>
    <lineage>
        <taxon>Bacteria</taxon>
        <taxon>Pseudomonadati</taxon>
        <taxon>Pseudomonadota</taxon>
        <taxon>Betaproteobacteria</taxon>
        <taxon>Burkholderiales</taxon>
        <taxon>Burkholderiaceae</taxon>
        <taxon>Burkholderia</taxon>
    </lineage>
</organism>
<reference evidence="2" key="3">
    <citation type="submission" date="2017-09" db="EMBL/GenBank/DDBJ databases">
        <title>FDA dAtabase for Regulatory Grade micrObial Sequences (FDA-ARGOS): Supporting development and validation of Infectious Disease Dx tests.</title>
        <authorList>
            <person name="Minogue T."/>
            <person name="Wolcott M."/>
            <person name="Wasieloski L."/>
            <person name="Aguilar W."/>
            <person name="Moore D."/>
            <person name="Tallon L.J."/>
            <person name="Sadzewicz L."/>
            <person name="Ott S."/>
            <person name="Zhao X."/>
            <person name="Nagaraj S."/>
            <person name="Vavikolanu K."/>
            <person name="Aluvathingal J."/>
            <person name="Nadendla S."/>
            <person name="Sichtig H."/>
        </authorList>
    </citation>
    <scope>NUCLEOTIDE SEQUENCE</scope>
    <source>
        <strain evidence="2">FDAARGOS_390</strain>
    </source>
</reference>